<gene>
    <name evidence="7" type="ORF">CHILSU_LOCUS10345</name>
</gene>
<dbReference type="InterPro" id="IPR029058">
    <property type="entry name" value="AB_hydrolase_fold"/>
</dbReference>
<keyword evidence="3" id="KW-0964">Secreted</keyword>
<feature type="domain" description="Lipase" evidence="6">
    <location>
        <begin position="28"/>
        <end position="273"/>
    </location>
</feature>
<evidence type="ECO:0000313" key="8">
    <source>
        <dbReference type="Proteomes" id="UP001153292"/>
    </source>
</evidence>
<dbReference type="Proteomes" id="UP001153292">
    <property type="component" value="Chromosome 7"/>
</dbReference>
<reference evidence="7" key="1">
    <citation type="submission" date="2021-12" db="EMBL/GenBank/DDBJ databases">
        <authorList>
            <person name="King R."/>
        </authorList>
    </citation>
    <scope>NUCLEOTIDE SEQUENCE</scope>
</reference>
<evidence type="ECO:0000256" key="1">
    <source>
        <dbReference type="ARBA" id="ARBA00004613"/>
    </source>
</evidence>
<comment type="similarity">
    <text evidence="2 4">Belongs to the AB hydrolase superfamily. Lipase family.</text>
</comment>
<dbReference type="Pfam" id="PF00151">
    <property type="entry name" value="Lipase"/>
    <property type="match status" value="1"/>
</dbReference>
<feature type="signal peptide" evidence="5">
    <location>
        <begin position="1"/>
        <end position="19"/>
    </location>
</feature>
<dbReference type="InterPro" id="IPR000734">
    <property type="entry name" value="TAG_lipase"/>
</dbReference>
<dbReference type="EMBL" id="OU963900">
    <property type="protein sequence ID" value="CAH2991236.1"/>
    <property type="molecule type" value="Genomic_DNA"/>
</dbReference>
<keyword evidence="8" id="KW-1185">Reference proteome</keyword>
<dbReference type="InterPro" id="IPR033906">
    <property type="entry name" value="Lipase_N"/>
</dbReference>
<evidence type="ECO:0000259" key="6">
    <source>
        <dbReference type="Pfam" id="PF00151"/>
    </source>
</evidence>
<name>A0ABN8L8A6_CHISP</name>
<protein>
    <recommendedName>
        <fullName evidence="6">Lipase domain-containing protein</fullName>
    </recommendedName>
</protein>
<proteinExistence type="inferred from homology"/>
<dbReference type="InterPro" id="IPR013818">
    <property type="entry name" value="Lipase"/>
</dbReference>
<dbReference type="PRINTS" id="PR00821">
    <property type="entry name" value="TAGLIPASE"/>
</dbReference>
<evidence type="ECO:0000256" key="3">
    <source>
        <dbReference type="ARBA" id="ARBA00022525"/>
    </source>
</evidence>
<sequence>MFELVYLIFCCNLFVGIKAFPGMEECISPPLECPNINITFWLYTRANEDKPHQIRAGDSESIKKAPWVQHAPVKILVHGYTGFKEFSPNTEIRPAYMECCNYNIISVDYEPIARQPCYIQAAHNTELVGMCTAQLIDDLIENHGFTLDQFHPIGFSLGGQTVGYIGNYLKSGRLNRITALDPAFPLFVTPDNNRKVDKSDALFVDVLHTNALWKGKLEPSGHVDFYANGGLTQPGCNATANATKSSCDHARAPMYFAESIISDRGCYARKYSCLLFLGLCSPNKPDETILFGEHVSQNASGVYFLSTNSESPYCRGNDNDDAATRAALFDNLYLLSEPDIINYLNSMG</sequence>
<comment type="subcellular location">
    <subcellularLocation>
        <location evidence="1">Secreted</location>
    </subcellularLocation>
</comment>
<dbReference type="SUPFAM" id="SSF53474">
    <property type="entry name" value="alpha/beta-Hydrolases"/>
    <property type="match status" value="1"/>
</dbReference>
<evidence type="ECO:0000256" key="5">
    <source>
        <dbReference type="SAM" id="SignalP"/>
    </source>
</evidence>
<organism evidence="7 8">
    <name type="scientific">Chilo suppressalis</name>
    <name type="common">Asiatic rice borer moth</name>
    <dbReference type="NCBI Taxonomy" id="168631"/>
    <lineage>
        <taxon>Eukaryota</taxon>
        <taxon>Metazoa</taxon>
        <taxon>Ecdysozoa</taxon>
        <taxon>Arthropoda</taxon>
        <taxon>Hexapoda</taxon>
        <taxon>Insecta</taxon>
        <taxon>Pterygota</taxon>
        <taxon>Neoptera</taxon>
        <taxon>Endopterygota</taxon>
        <taxon>Lepidoptera</taxon>
        <taxon>Glossata</taxon>
        <taxon>Ditrysia</taxon>
        <taxon>Pyraloidea</taxon>
        <taxon>Crambidae</taxon>
        <taxon>Crambinae</taxon>
        <taxon>Chilo</taxon>
    </lineage>
</organism>
<evidence type="ECO:0000313" key="7">
    <source>
        <dbReference type="EMBL" id="CAH2991236.1"/>
    </source>
</evidence>
<keyword evidence="5" id="KW-0732">Signal</keyword>
<feature type="chain" id="PRO_5045626560" description="Lipase domain-containing protein" evidence="5">
    <location>
        <begin position="20"/>
        <end position="348"/>
    </location>
</feature>
<dbReference type="CDD" id="cd00707">
    <property type="entry name" value="Pancreat_lipase_like"/>
    <property type="match status" value="1"/>
</dbReference>
<accession>A0ABN8L8A6</accession>
<dbReference type="Gene3D" id="3.40.50.1820">
    <property type="entry name" value="alpha/beta hydrolase"/>
    <property type="match status" value="1"/>
</dbReference>
<dbReference type="PANTHER" id="PTHR11610">
    <property type="entry name" value="LIPASE"/>
    <property type="match status" value="1"/>
</dbReference>
<evidence type="ECO:0000256" key="4">
    <source>
        <dbReference type="RuleBase" id="RU004262"/>
    </source>
</evidence>
<evidence type="ECO:0000256" key="2">
    <source>
        <dbReference type="ARBA" id="ARBA00010701"/>
    </source>
</evidence>
<dbReference type="PANTHER" id="PTHR11610:SF177">
    <property type="entry name" value="IP13478P-RELATED"/>
    <property type="match status" value="1"/>
</dbReference>